<evidence type="ECO:0000313" key="2">
    <source>
        <dbReference type="Proteomes" id="UP000008803"/>
    </source>
</evidence>
<proteinExistence type="predicted"/>
<dbReference type="EMBL" id="FP929044">
    <property type="protein sequence ID" value="CBK95686.1"/>
    <property type="molecule type" value="Genomic_DNA"/>
</dbReference>
<protein>
    <submittedName>
        <fullName evidence="1">Excisionase from transposon Tn916</fullName>
    </submittedName>
</protein>
<organism evidence="1 2">
    <name type="scientific">[Eubacterium] siraeum 70/3</name>
    <dbReference type="NCBI Taxonomy" id="657319"/>
    <lineage>
        <taxon>Bacteria</taxon>
        <taxon>Bacillati</taxon>
        <taxon>Bacillota</taxon>
        <taxon>Clostridia</taxon>
        <taxon>Eubacteriales</taxon>
        <taxon>Oscillospiraceae</taxon>
        <taxon>Oscillospiraceae incertae sedis</taxon>
    </lineage>
</organism>
<dbReference type="Proteomes" id="UP000008803">
    <property type="component" value="Chromosome"/>
</dbReference>
<gene>
    <name evidence="1" type="ORF">EUS_03710</name>
</gene>
<reference evidence="1 2" key="1">
    <citation type="submission" date="2010-03" db="EMBL/GenBank/DDBJ databases">
        <title>The genome sequence of Eubacterium siraeum 70/3.</title>
        <authorList>
            <consortium name="metaHIT consortium -- http://www.metahit.eu/"/>
            <person name="Pajon A."/>
            <person name="Turner K."/>
            <person name="Parkhill J."/>
            <person name="Duncan S."/>
            <person name="Flint H."/>
        </authorList>
    </citation>
    <scope>NUCLEOTIDE SEQUENCE [LARGE SCALE GENOMIC DNA]</scope>
    <source>
        <strain evidence="1 2">70/3</strain>
    </source>
</reference>
<reference evidence="1 2" key="2">
    <citation type="submission" date="2010-03" db="EMBL/GenBank/DDBJ databases">
        <authorList>
            <person name="Pajon A."/>
        </authorList>
    </citation>
    <scope>NUCLEOTIDE SEQUENCE [LARGE SCALE GENOMIC DNA]</scope>
    <source>
        <strain evidence="1 2">70/3</strain>
    </source>
</reference>
<evidence type="ECO:0000313" key="1">
    <source>
        <dbReference type="EMBL" id="CBK95686.1"/>
    </source>
</evidence>
<sequence length="74" mass="8889">MEDKNTTVKKESVPIWEKYALTIYEAAEYFNIGEHRLRQLVRENRQADFVLWIGTKVEIIRDIFEKFLDEINAL</sequence>
<dbReference type="Pfam" id="PF09035">
    <property type="entry name" value="Tn916-Xis"/>
    <property type="match status" value="1"/>
</dbReference>
<dbReference type="AlphaFoldDB" id="D4JRG7"/>
<dbReference type="Gene3D" id="3.90.105.50">
    <property type="match status" value="1"/>
</dbReference>
<dbReference type="InterPro" id="IPR015122">
    <property type="entry name" value="Tn916-Xis"/>
</dbReference>
<name>D4JRG7_9FIRM</name>
<accession>D4JRG7</accession>
<dbReference type="KEGG" id="esu:EUS_03710"/>
<dbReference type="InterPro" id="IPR038148">
    <property type="entry name" value="Tn1545/Tn916_Xis"/>
</dbReference>
<dbReference type="BioCyc" id="ESIR657319:G136K-311-MONOMER"/>
<dbReference type="HOGENOM" id="CLU_170320_0_0_9"/>